<proteinExistence type="inferred from homology"/>
<protein>
    <submittedName>
        <fullName evidence="5">TatD family hydrolase</fullName>
    </submittedName>
</protein>
<dbReference type="AlphaFoldDB" id="R8DAK6"/>
<evidence type="ECO:0000313" key="6">
    <source>
        <dbReference type="Proteomes" id="UP000014003"/>
    </source>
</evidence>
<dbReference type="Gene3D" id="3.20.20.140">
    <property type="entry name" value="Metal-dependent hydrolases"/>
    <property type="match status" value="1"/>
</dbReference>
<keyword evidence="3 5" id="KW-0378">Hydrolase</keyword>
<evidence type="ECO:0000256" key="3">
    <source>
        <dbReference type="ARBA" id="ARBA00022801"/>
    </source>
</evidence>
<dbReference type="GO" id="GO:0016788">
    <property type="term" value="F:hydrolase activity, acting on ester bonds"/>
    <property type="evidence" value="ECO:0007669"/>
    <property type="project" value="InterPro"/>
</dbReference>
<dbReference type="PANTHER" id="PTHR46317">
    <property type="entry name" value="HYDROLASE OF PHP SUPERFAMILY-RELATED PROTEIN"/>
    <property type="match status" value="1"/>
</dbReference>
<keyword evidence="2 4" id="KW-0479">Metal-binding</keyword>
<dbReference type="HOGENOM" id="CLU_031506_5_1_9"/>
<feature type="binding site" evidence="4">
    <location>
        <position position="10"/>
    </location>
    <ligand>
        <name>a divalent metal cation</name>
        <dbReference type="ChEBI" id="CHEBI:60240"/>
        <label>1</label>
    </ligand>
</feature>
<name>R8DAK6_BACCE</name>
<feature type="binding site" evidence="4">
    <location>
        <position position="87"/>
    </location>
    <ligand>
        <name>a divalent metal cation</name>
        <dbReference type="ChEBI" id="CHEBI:60240"/>
        <label>1</label>
    </ligand>
</feature>
<dbReference type="RefSeq" id="WP_016095278.1">
    <property type="nucleotide sequence ID" value="NZ_KB976136.1"/>
</dbReference>
<dbReference type="InterPro" id="IPR032466">
    <property type="entry name" value="Metal_Hydrolase"/>
</dbReference>
<dbReference type="SUPFAM" id="SSF51556">
    <property type="entry name" value="Metallo-dependent hydrolases"/>
    <property type="match status" value="1"/>
</dbReference>
<feature type="binding site" evidence="4">
    <location>
        <position position="8"/>
    </location>
    <ligand>
        <name>a divalent metal cation</name>
        <dbReference type="ChEBI" id="CHEBI:60240"/>
        <label>1</label>
    </ligand>
</feature>
<dbReference type="Pfam" id="PF01026">
    <property type="entry name" value="TatD_DNase"/>
    <property type="match status" value="1"/>
</dbReference>
<evidence type="ECO:0000256" key="1">
    <source>
        <dbReference type="ARBA" id="ARBA00009275"/>
    </source>
</evidence>
<organism evidence="5 6">
    <name type="scientific">Bacillus cereus HuA3-9</name>
    <dbReference type="NCBI Taxonomy" id="1053205"/>
    <lineage>
        <taxon>Bacteria</taxon>
        <taxon>Bacillati</taxon>
        <taxon>Bacillota</taxon>
        <taxon>Bacilli</taxon>
        <taxon>Bacillales</taxon>
        <taxon>Bacillaceae</taxon>
        <taxon>Bacillus</taxon>
        <taxon>Bacillus cereus group</taxon>
    </lineage>
</organism>
<comment type="caution">
    <text evidence="5">The sequence shown here is derived from an EMBL/GenBank/DDBJ whole genome shotgun (WGS) entry which is preliminary data.</text>
</comment>
<dbReference type="Proteomes" id="UP000014003">
    <property type="component" value="Unassembled WGS sequence"/>
</dbReference>
<dbReference type="InterPro" id="IPR001130">
    <property type="entry name" value="TatD-like"/>
</dbReference>
<dbReference type="EMBL" id="AHDZ01000012">
    <property type="protein sequence ID" value="EOO20866.1"/>
    <property type="molecule type" value="Genomic_DNA"/>
</dbReference>
<evidence type="ECO:0000256" key="2">
    <source>
        <dbReference type="ARBA" id="ARBA00022723"/>
    </source>
</evidence>
<feature type="binding site" evidence="4">
    <location>
        <position position="147"/>
    </location>
    <ligand>
        <name>a divalent metal cation</name>
        <dbReference type="ChEBI" id="CHEBI:60240"/>
        <label>2</label>
    </ligand>
</feature>
<comment type="similarity">
    <text evidence="1">Belongs to the metallo-dependent hydrolases superfamily. TatD-type hydrolase family.</text>
</comment>
<sequence>MSRLSDFHVHIDYFQNYREMFQYFDTRKTYALFVTNLPEIFRESRKVFPNSKYVKLGLGYNPQLANKHKFNKSLFDKMLPHTKYVGEVGLDYSKNFLDSKLEQQEVFDYICSQSSKSNKIMSIHSRMAEFDTLSILLNNNVKFAVFHWFSGNKDTLHKVIEEGYYFSVNYSMLSSRKGLDIIKSIPLDRMLIETDAPFGKTNLRGTTYNLPEIYNEFSNKLGIEDFEMVIYNNLKKLLAQQSKLLNE</sequence>
<dbReference type="PANTHER" id="PTHR46317:SF1">
    <property type="entry name" value="HYDROLASE, TATD FAMILY"/>
    <property type="match status" value="1"/>
</dbReference>
<feature type="binding site" evidence="4">
    <location>
        <position position="195"/>
    </location>
    <ligand>
        <name>a divalent metal cation</name>
        <dbReference type="ChEBI" id="CHEBI:60240"/>
        <label>1</label>
    </ligand>
</feature>
<accession>R8DAK6</accession>
<dbReference type="PIRSF" id="PIRSF005902">
    <property type="entry name" value="DNase_TatD"/>
    <property type="match status" value="1"/>
</dbReference>
<dbReference type="PATRIC" id="fig|1053205.3.peg.1616"/>
<evidence type="ECO:0000313" key="5">
    <source>
        <dbReference type="EMBL" id="EOO20866.1"/>
    </source>
</evidence>
<gene>
    <name evidence="5" type="ORF">IGA_01587</name>
</gene>
<feature type="binding site" evidence="4">
    <location>
        <position position="124"/>
    </location>
    <ligand>
        <name>a divalent metal cation</name>
        <dbReference type="ChEBI" id="CHEBI:60240"/>
        <label>2</label>
    </ligand>
</feature>
<evidence type="ECO:0000256" key="4">
    <source>
        <dbReference type="PIRSR" id="PIRSR005902-1"/>
    </source>
</evidence>
<dbReference type="GO" id="GO:0046872">
    <property type="term" value="F:metal ion binding"/>
    <property type="evidence" value="ECO:0007669"/>
    <property type="project" value="UniProtKB-KW"/>
</dbReference>
<reference evidence="5 6" key="1">
    <citation type="submission" date="2012-12" db="EMBL/GenBank/DDBJ databases">
        <title>The Genome Sequence of Bacillus cereus HuA3-9.</title>
        <authorList>
            <consortium name="The Broad Institute Genome Sequencing Platform"/>
            <consortium name="The Broad Institute Genome Sequencing Center for Infectious Disease"/>
            <person name="Feldgarden M."/>
            <person name="Van der Auwera G.A."/>
            <person name="Mahillon J."/>
            <person name="Duprez V."/>
            <person name="Timmery S."/>
            <person name="Mattelet C."/>
            <person name="Dierick K."/>
            <person name="Sun M."/>
            <person name="Yu Z."/>
            <person name="Zhu L."/>
            <person name="Hu X."/>
            <person name="Shank E.B."/>
            <person name="Swiecicka I."/>
            <person name="Hansen B.M."/>
            <person name="Andrup L."/>
            <person name="Walker B."/>
            <person name="Young S.K."/>
            <person name="Zeng Q."/>
            <person name="Gargeya S."/>
            <person name="Fitzgerald M."/>
            <person name="Haas B."/>
            <person name="Abouelleil A."/>
            <person name="Alvarado L."/>
            <person name="Arachchi H.M."/>
            <person name="Berlin A.M."/>
            <person name="Chapman S.B."/>
            <person name="Dewar J."/>
            <person name="Goldberg J."/>
            <person name="Griggs A."/>
            <person name="Gujja S."/>
            <person name="Hansen M."/>
            <person name="Howarth C."/>
            <person name="Imamovic A."/>
            <person name="Larimer J."/>
            <person name="McCowan C."/>
            <person name="Murphy C."/>
            <person name="Neiman D."/>
            <person name="Pearson M."/>
            <person name="Priest M."/>
            <person name="Roberts A."/>
            <person name="Saif S."/>
            <person name="Shea T."/>
            <person name="Sisk P."/>
            <person name="Sykes S."/>
            <person name="Wortman J."/>
            <person name="Nusbaum C."/>
            <person name="Birren B."/>
        </authorList>
    </citation>
    <scope>NUCLEOTIDE SEQUENCE [LARGE SCALE GENOMIC DNA]</scope>
    <source>
        <strain evidence="5 6">HuA3-9</strain>
    </source>
</reference>